<dbReference type="InterPro" id="IPR000182">
    <property type="entry name" value="GNAT_dom"/>
</dbReference>
<dbReference type="InterPro" id="IPR016181">
    <property type="entry name" value="Acyl_CoA_acyltransferase"/>
</dbReference>
<dbReference type="GO" id="GO:0016747">
    <property type="term" value="F:acyltransferase activity, transferring groups other than amino-acyl groups"/>
    <property type="evidence" value="ECO:0007669"/>
    <property type="project" value="InterPro"/>
</dbReference>
<feature type="domain" description="N-acetyltransferase" evidence="1">
    <location>
        <begin position="20"/>
        <end position="170"/>
    </location>
</feature>
<dbReference type="Gene3D" id="3.40.630.30">
    <property type="match status" value="1"/>
</dbReference>
<evidence type="ECO:0000313" key="3">
    <source>
        <dbReference type="Proteomes" id="UP000061839"/>
    </source>
</evidence>
<protein>
    <submittedName>
        <fullName evidence="2">Acetyltransferase</fullName>
    </submittedName>
</protein>
<reference evidence="2 3" key="1">
    <citation type="journal article" date="2015" name="Genome Announc.">
        <title>Complete Genome Sequencing of Protease-Producing Novel Arthrobacter sp. Strain IHBB 11108 Using PacBio Single-Molecule Real-Time Sequencing Technology.</title>
        <authorList>
            <person name="Kiran S."/>
            <person name="Swarnkar M.K."/>
            <person name="Pal M."/>
            <person name="Thakur R."/>
            <person name="Tewari R."/>
            <person name="Singh A.K."/>
            <person name="Gulati A."/>
        </authorList>
    </citation>
    <scope>NUCLEOTIDE SEQUENCE [LARGE SCALE GENOMIC DNA]</scope>
    <source>
        <strain evidence="2 3">IHBB 11108</strain>
    </source>
</reference>
<name>A0A0D4BXS0_9MICC</name>
<dbReference type="Proteomes" id="UP000061839">
    <property type="component" value="Chromosome"/>
</dbReference>
<dbReference type="STRING" id="1618207.UM93_05405"/>
<dbReference type="KEGG" id="ari:UM93_05405"/>
<evidence type="ECO:0000259" key="1">
    <source>
        <dbReference type="PROSITE" id="PS51186"/>
    </source>
</evidence>
<dbReference type="Pfam" id="PF00583">
    <property type="entry name" value="Acetyltransf_1"/>
    <property type="match status" value="1"/>
</dbReference>
<keyword evidence="2" id="KW-0808">Transferase</keyword>
<dbReference type="EMBL" id="CP011005">
    <property type="protein sequence ID" value="AJT41094.1"/>
    <property type="molecule type" value="Genomic_DNA"/>
</dbReference>
<keyword evidence="3" id="KW-1185">Reference proteome</keyword>
<dbReference type="PROSITE" id="PS51186">
    <property type="entry name" value="GNAT"/>
    <property type="match status" value="1"/>
</dbReference>
<gene>
    <name evidence="2" type="ORF">UM93_05405</name>
</gene>
<dbReference type="SUPFAM" id="SSF55729">
    <property type="entry name" value="Acyl-CoA N-acyltransferases (Nat)"/>
    <property type="match status" value="1"/>
</dbReference>
<dbReference type="HOGENOM" id="CLU_128594_0_0_11"/>
<dbReference type="CDD" id="cd04301">
    <property type="entry name" value="NAT_SF"/>
    <property type="match status" value="1"/>
</dbReference>
<sequence length="170" mass="18573">MSGKVILIARTSPLQLDLNITTRSLSTEDIAALGQLYFSAYDKGQAEKSLEAATESIAASFDGKFGTLLTDASQVALDEDGNIIAGILVVERSNHEGTPEAPFLIELVTDRDHRRQGLAERLVLLSGEKLFNAGYQEVAVRVKESNSAALALYLSLDFRRWDAEQAEQED</sequence>
<dbReference type="RefSeq" id="WP_045074195.1">
    <property type="nucleotide sequence ID" value="NZ_CP011005.1"/>
</dbReference>
<dbReference type="PATRIC" id="fig|1618207.4.peg.1099"/>
<dbReference type="AlphaFoldDB" id="A0A0D4BXS0"/>
<evidence type="ECO:0000313" key="2">
    <source>
        <dbReference type="EMBL" id="AJT41094.1"/>
    </source>
</evidence>
<organism evidence="2 3">
    <name type="scientific">Psychromicrobium lacuslunae</name>
    <dbReference type="NCBI Taxonomy" id="1618207"/>
    <lineage>
        <taxon>Bacteria</taxon>
        <taxon>Bacillati</taxon>
        <taxon>Actinomycetota</taxon>
        <taxon>Actinomycetes</taxon>
        <taxon>Micrococcales</taxon>
        <taxon>Micrococcaceae</taxon>
        <taxon>Psychromicrobium</taxon>
    </lineage>
</organism>
<proteinExistence type="predicted"/>
<accession>A0A0D4BXS0</accession>
<dbReference type="OrthoDB" id="3252279at2"/>